<accession>G0N3C7</accession>
<dbReference type="STRING" id="135651.G0N3C7"/>
<sequence length="523" mass="57572">MIIFLESNELSKKYEGSQLQDFVNNLPEHAEKLAQATVVHGGKLKEKLEDYTEKVTKAYEGSELKKVVDNHGEMLKEKLKDYAENLPDHTANLMNKAKEHAEEVSKSYQGSEAQKIANDLYKKASEHGEVIQEKMTDYAKKISGNYEGSKLQEFVYNVPDYAEKVLDAAEIHGEKLQKKLGEYGKGKARKKNDLYEKASVHGEVLKDTVKVYASEIQKNYQGSKLQEAANEIFERIQEHGAPLKKKFDEYMNELQGLYDSVEEYRSKKTKNGGEQGQNPLECVLRKISASEDISLKTTLAGGLIGAFRNSLRYTIKLGGRKSNVVSVYDKTVRSSLGNPKWFARVDMPHGKVPFHHINVNPAITGVKDPHIKISATAAKAAGVTGSLLNFLNKVAPAAIAVSSAYDLYDVVSSEDEDIAKKVISGASTTAGGYMGSSFGATIGTAMFPGIGTLIGSIVGGAYGGEFGECFSGTIEDAYEYFGDVWKMYNEDSCSGFSDSPFFNKKEEFSSLWGGQNNQCIVAF</sequence>
<dbReference type="SUPFAM" id="SSF58113">
    <property type="entry name" value="Apolipoprotein A-I"/>
    <property type="match status" value="1"/>
</dbReference>
<evidence type="ECO:0000313" key="1">
    <source>
        <dbReference type="EMBL" id="EGT51608.1"/>
    </source>
</evidence>
<dbReference type="PANTHER" id="PTHR21525:SF9">
    <property type="entry name" value="CHANNEL_COLICIN DOMAIN-CONTAINING PROTEIN"/>
    <property type="match status" value="1"/>
</dbReference>
<dbReference type="eggNOG" id="ENOG502TGZH">
    <property type="taxonomic scope" value="Eukaryota"/>
</dbReference>
<protein>
    <recommendedName>
        <fullName evidence="3">LXG domain-containing protein</fullName>
    </recommendedName>
</protein>
<keyword evidence="2" id="KW-1185">Reference proteome</keyword>
<dbReference type="PANTHER" id="PTHR21525">
    <property type="entry name" value="MOTILE SPERM PROTEIN"/>
    <property type="match status" value="1"/>
</dbReference>
<organism evidence="2">
    <name type="scientific">Caenorhabditis brenneri</name>
    <name type="common">Nematode worm</name>
    <dbReference type="NCBI Taxonomy" id="135651"/>
    <lineage>
        <taxon>Eukaryota</taxon>
        <taxon>Metazoa</taxon>
        <taxon>Ecdysozoa</taxon>
        <taxon>Nematoda</taxon>
        <taxon>Chromadorea</taxon>
        <taxon>Rhabditida</taxon>
        <taxon>Rhabditina</taxon>
        <taxon>Rhabditomorpha</taxon>
        <taxon>Rhabditoidea</taxon>
        <taxon>Rhabditidae</taxon>
        <taxon>Peloderinae</taxon>
        <taxon>Caenorhabditis</taxon>
    </lineage>
</organism>
<dbReference type="InParanoid" id="G0N3C7"/>
<dbReference type="HOGENOM" id="CLU_544273_0_0_1"/>
<dbReference type="AlphaFoldDB" id="G0N3C7"/>
<proteinExistence type="predicted"/>
<dbReference type="OrthoDB" id="5828862at2759"/>
<name>G0N3C7_CAEBE</name>
<evidence type="ECO:0008006" key="3">
    <source>
        <dbReference type="Google" id="ProtNLM"/>
    </source>
</evidence>
<dbReference type="Gene3D" id="1.20.120.20">
    <property type="entry name" value="Apolipoprotein"/>
    <property type="match status" value="2"/>
</dbReference>
<dbReference type="EMBL" id="GL379834">
    <property type="protein sequence ID" value="EGT51608.1"/>
    <property type="molecule type" value="Genomic_DNA"/>
</dbReference>
<dbReference type="Proteomes" id="UP000008068">
    <property type="component" value="Unassembled WGS sequence"/>
</dbReference>
<gene>
    <name evidence="1" type="ORF">CAEBREN_29827</name>
</gene>
<evidence type="ECO:0000313" key="2">
    <source>
        <dbReference type="Proteomes" id="UP000008068"/>
    </source>
</evidence>
<reference evidence="2" key="1">
    <citation type="submission" date="2011-07" db="EMBL/GenBank/DDBJ databases">
        <authorList>
            <consortium name="Caenorhabditis brenneri Sequencing and Analysis Consortium"/>
            <person name="Wilson R.K."/>
        </authorList>
    </citation>
    <scope>NUCLEOTIDE SEQUENCE [LARGE SCALE GENOMIC DNA]</scope>
    <source>
        <strain evidence="2">PB2801</strain>
    </source>
</reference>